<evidence type="ECO:0000313" key="1">
    <source>
        <dbReference type="EMBL" id="EJW91924.1"/>
    </source>
</evidence>
<comment type="caution">
    <text evidence="1">The sequence shown here is derived from an EMBL/GenBank/DDBJ whole genome shotgun (WGS) entry which is preliminary data.</text>
</comment>
<dbReference type="InterPro" id="IPR036643">
    <property type="entry name" value="RNApol_insert_sf"/>
</dbReference>
<organism evidence="1">
    <name type="scientific">gut metagenome</name>
    <dbReference type="NCBI Taxonomy" id="749906"/>
    <lineage>
        <taxon>unclassified sequences</taxon>
        <taxon>metagenomes</taxon>
        <taxon>organismal metagenomes</taxon>
    </lineage>
</organism>
<accession>J9FX25</accession>
<dbReference type="EMBL" id="AMCI01007858">
    <property type="protein sequence ID" value="EJW91924.1"/>
    <property type="molecule type" value="Genomic_DNA"/>
</dbReference>
<dbReference type="SUPFAM" id="SSF56553">
    <property type="entry name" value="Insert subdomain of RNA polymerase alpha subunit"/>
    <property type="match status" value="1"/>
</dbReference>
<dbReference type="AlphaFoldDB" id="J9FX25"/>
<protein>
    <submittedName>
        <fullName evidence="1">Uncharacterized protein</fullName>
    </submittedName>
</protein>
<reference evidence="1" key="1">
    <citation type="journal article" date="2012" name="PLoS ONE">
        <title>Gene sets for utilization of primary and secondary nutrition supplies in the distal gut of endangered iberian lynx.</title>
        <authorList>
            <person name="Alcaide M."/>
            <person name="Messina E."/>
            <person name="Richter M."/>
            <person name="Bargiela R."/>
            <person name="Peplies J."/>
            <person name="Huws S.A."/>
            <person name="Newbold C.J."/>
            <person name="Golyshin P.N."/>
            <person name="Simon M.A."/>
            <person name="Lopez G."/>
            <person name="Yakimov M.M."/>
            <person name="Ferrer M."/>
        </authorList>
    </citation>
    <scope>NUCLEOTIDE SEQUENCE</scope>
</reference>
<gene>
    <name evidence="1" type="ORF">EVA_19967</name>
</gene>
<dbReference type="Gene3D" id="2.170.120.12">
    <property type="entry name" value="DNA-directed RNA polymerase, insert domain"/>
    <property type="match status" value="1"/>
</dbReference>
<proteinExistence type="predicted"/>
<feature type="non-terminal residue" evidence="1">
    <location>
        <position position="45"/>
    </location>
</feature>
<name>J9FX25_9ZZZZ</name>
<sequence>MQHEFSVVEGVYEDVTDIVLNVKKLVFRSISQIEAGEASIVAEGP</sequence>